<accession>A0ABP5J9V3</accession>
<dbReference type="PANTHER" id="PTHR48100:SF1">
    <property type="entry name" value="HISTIDINE PHOSPHATASE FAMILY PROTEIN-RELATED"/>
    <property type="match status" value="1"/>
</dbReference>
<dbReference type="CDD" id="cd07067">
    <property type="entry name" value="HP_PGM_like"/>
    <property type="match status" value="1"/>
</dbReference>
<dbReference type="EMBL" id="BAAAQA010000012">
    <property type="protein sequence ID" value="GAA2114292.1"/>
    <property type="molecule type" value="Genomic_DNA"/>
</dbReference>
<dbReference type="InterPro" id="IPR029033">
    <property type="entry name" value="His_PPase_superfam"/>
</dbReference>
<dbReference type="Gene3D" id="3.40.50.1240">
    <property type="entry name" value="Phosphoglycerate mutase-like"/>
    <property type="match status" value="1"/>
</dbReference>
<dbReference type="SMART" id="SM00855">
    <property type="entry name" value="PGAM"/>
    <property type="match status" value="1"/>
</dbReference>
<gene>
    <name evidence="1" type="ORF">GCM10009824_11440</name>
</gene>
<name>A0ABP5J9V3_9MICC</name>
<keyword evidence="2" id="KW-1185">Reference proteome</keyword>
<organism evidence="1 2">
    <name type="scientific">Kocuria atrinae</name>
    <dbReference type="NCBI Taxonomy" id="592377"/>
    <lineage>
        <taxon>Bacteria</taxon>
        <taxon>Bacillati</taxon>
        <taxon>Actinomycetota</taxon>
        <taxon>Actinomycetes</taxon>
        <taxon>Micrococcales</taxon>
        <taxon>Micrococcaceae</taxon>
        <taxon>Kocuria</taxon>
    </lineage>
</organism>
<comment type="caution">
    <text evidence="1">The sequence shown here is derived from an EMBL/GenBank/DDBJ whole genome shotgun (WGS) entry which is preliminary data.</text>
</comment>
<dbReference type="Pfam" id="PF00300">
    <property type="entry name" value="His_Phos_1"/>
    <property type="match status" value="1"/>
</dbReference>
<dbReference type="InterPro" id="IPR050275">
    <property type="entry name" value="PGM_Phosphatase"/>
</dbReference>
<protein>
    <submittedName>
        <fullName evidence="1">Histidine phosphatase family protein</fullName>
    </submittedName>
</protein>
<dbReference type="SUPFAM" id="SSF53254">
    <property type="entry name" value="Phosphoglycerate mutase-like"/>
    <property type="match status" value="1"/>
</dbReference>
<proteinExistence type="predicted"/>
<dbReference type="PANTHER" id="PTHR48100">
    <property type="entry name" value="BROAD-SPECIFICITY PHOSPHATASE YOR283W-RELATED"/>
    <property type="match status" value="1"/>
</dbReference>
<dbReference type="Proteomes" id="UP001500166">
    <property type="component" value="Unassembled WGS sequence"/>
</dbReference>
<evidence type="ECO:0000313" key="2">
    <source>
        <dbReference type="Proteomes" id="UP001500166"/>
    </source>
</evidence>
<dbReference type="InterPro" id="IPR013078">
    <property type="entry name" value="His_Pase_superF_clade-1"/>
</dbReference>
<reference evidence="2" key="1">
    <citation type="journal article" date="2019" name="Int. J. Syst. Evol. Microbiol.">
        <title>The Global Catalogue of Microorganisms (GCM) 10K type strain sequencing project: providing services to taxonomists for standard genome sequencing and annotation.</title>
        <authorList>
            <consortium name="The Broad Institute Genomics Platform"/>
            <consortium name="The Broad Institute Genome Sequencing Center for Infectious Disease"/>
            <person name="Wu L."/>
            <person name="Ma J."/>
        </authorList>
    </citation>
    <scope>NUCLEOTIDE SEQUENCE [LARGE SCALE GENOMIC DNA]</scope>
    <source>
        <strain evidence="2">JCM 15914</strain>
    </source>
</reference>
<evidence type="ECO:0000313" key="1">
    <source>
        <dbReference type="EMBL" id="GAA2114292.1"/>
    </source>
</evidence>
<sequence length="222" mass="23875">MTRENPPPTLVRVSPETTTLLLVRHGQTPTTGQLLPGRAPGLHLSEAGREQAARVAQRLTELPVTALYSSPLERTRETAQATADATGLSVIEDQGLLELDVGEWTGQKLADLARKAEWQTIQHEPASFTFPGGESFQHMLDRMIDALARIRTAHPGGTVVCFSHADPIRAVVAHEMGTPLNKFQRLSVGPCSVSAVAYPQGHDPVVLTVNSTQDSLAALTAH</sequence>